<protein>
    <submittedName>
        <fullName evidence="1">Uncharacterized protein</fullName>
    </submittedName>
</protein>
<name>A0ACB9MMJ3_9MYRT</name>
<accession>A0ACB9MMJ3</accession>
<comment type="caution">
    <text evidence="1">The sequence shown here is derived from an EMBL/GenBank/DDBJ whole genome shotgun (WGS) entry which is preliminary data.</text>
</comment>
<dbReference type="EMBL" id="CM042888">
    <property type="protein sequence ID" value="KAI4324881.1"/>
    <property type="molecule type" value="Genomic_DNA"/>
</dbReference>
<reference evidence="2" key="1">
    <citation type="journal article" date="2023" name="Front. Plant Sci.">
        <title>Chromosomal-level genome assembly of Melastoma candidum provides insights into trichome evolution.</title>
        <authorList>
            <person name="Zhong Y."/>
            <person name="Wu W."/>
            <person name="Sun C."/>
            <person name="Zou P."/>
            <person name="Liu Y."/>
            <person name="Dai S."/>
            <person name="Zhou R."/>
        </authorList>
    </citation>
    <scope>NUCLEOTIDE SEQUENCE [LARGE SCALE GENOMIC DNA]</scope>
</reference>
<keyword evidence="2" id="KW-1185">Reference proteome</keyword>
<sequence>MGSQVCSLLWSKKERELLISHGFTQNQLTPWKYPSMVNKLRTLKGGHGLRVCSLLWSKKERELLSSHGCTQNQLTLPSMVKMAELTGHTSRVLFMMAQSPDGCTVASAAGDETLRFWNEDLRVYGAVKGLAFSPGSRWPQRWLQSGSNFTRWSHCMRCPALPLTTILVGWKRRGGVSRPTVCCGPASLVRRGLLGFSALILFSFDPYHLDR</sequence>
<proteinExistence type="predicted"/>
<organism evidence="1 2">
    <name type="scientific">Melastoma candidum</name>
    <dbReference type="NCBI Taxonomy" id="119954"/>
    <lineage>
        <taxon>Eukaryota</taxon>
        <taxon>Viridiplantae</taxon>
        <taxon>Streptophyta</taxon>
        <taxon>Embryophyta</taxon>
        <taxon>Tracheophyta</taxon>
        <taxon>Spermatophyta</taxon>
        <taxon>Magnoliopsida</taxon>
        <taxon>eudicotyledons</taxon>
        <taxon>Gunneridae</taxon>
        <taxon>Pentapetalae</taxon>
        <taxon>rosids</taxon>
        <taxon>malvids</taxon>
        <taxon>Myrtales</taxon>
        <taxon>Melastomataceae</taxon>
        <taxon>Melastomatoideae</taxon>
        <taxon>Melastomateae</taxon>
        <taxon>Melastoma</taxon>
    </lineage>
</organism>
<gene>
    <name evidence="1" type="ORF">MLD38_030326</name>
</gene>
<dbReference type="Proteomes" id="UP001057402">
    <property type="component" value="Chromosome 9"/>
</dbReference>
<evidence type="ECO:0000313" key="1">
    <source>
        <dbReference type="EMBL" id="KAI4324881.1"/>
    </source>
</evidence>
<evidence type="ECO:0000313" key="2">
    <source>
        <dbReference type="Proteomes" id="UP001057402"/>
    </source>
</evidence>